<sequence>MEHRSVSDLISQFEPLLRRFEDDDGLLITEAIEEAGCKVGDNYMSVVMRATVKGSRGNGTSYAKSIVTKYLPHHREITPIFRTAELFKNESYFYERLLPLLGDFGPIFIHADGDKIVMEDLKHLGYSVLERRELLDLDHSLATVRILGKLHASSLALKLRDPGGFEELVRPLTEAVFPQDKMPSLGVSINDCTKIAVTQLDSIEPKSEELEVGIRFLKSFGENVYSEMQELVVPGRGEFDVLTHGDCWNNNIMFKHDNAGRVVDVKLIDFQITRHVSPAVDFHYFVYSSPKSSVIEENYDDLVRAYHSAFAEALERNSAPLEARRRLSIDWFNGELRKCAKYGIFTACWIIQAILAEEQDTVDMDQVTMDFMKEFMSRKVQVKPKVAERLNCILVHYVRRYIYYSIALNQVSQSNEIEEKMNSLEQNVEKMRNGIVEQPEKSAKTVELEILQQVLRRWEKDSRLELTSVNETPACGFGINFMSMVKRISAEGKRGDGSPYEISLITKKILDNKCHQMVFKSFEIFSNEARAYKALSQLLGKDQKLIPHCLHADDELIILEDLKHQGFKMLDKKQGLDIEHAKLVMKALAQFHAASLNLEYNEPEKYAKIRSEIKEVLFPADKDHEGIKSMITALPNLMMFYLKVSATPEDDHAKEMAYFEDKSEKMYNILKEVIKPKKFAVMCAGDCWITNLLFKYKKNNDDGDDENQSVSEVRLLDFQGARFASVAIDVLYFLHTSVKHRVIEESLEDLLESYHTEFISRLSSIPEKIRDELSIEWLRNELKTHELYGFFMALWIAPATTMDDKHISDGVTVATMSVENNHTPEYMRDKLSTALLEKVHEKCKYFLK</sequence>
<dbReference type="Gene3D" id="3.90.1200.10">
    <property type="match status" value="2"/>
</dbReference>
<dbReference type="Proteomes" id="UP000829291">
    <property type="component" value="Chromosome 7"/>
</dbReference>
<evidence type="ECO:0000256" key="1">
    <source>
        <dbReference type="SAM" id="Coils"/>
    </source>
</evidence>
<dbReference type="PANTHER" id="PTHR11012">
    <property type="entry name" value="PROTEIN KINASE-LIKE DOMAIN-CONTAINING"/>
    <property type="match status" value="1"/>
</dbReference>
<keyword evidence="3" id="KW-1185">Reference proteome</keyword>
<feature type="coiled-coil region" evidence="1">
    <location>
        <begin position="407"/>
        <end position="434"/>
    </location>
</feature>
<dbReference type="KEGG" id="nlo:107224777"/>
<feature type="domain" description="CHK kinase-like" evidence="2">
    <location>
        <begin position="557"/>
        <end position="764"/>
    </location>
</feature>
<evidence type="ECO:0000259" key="2">
    <source>
        <dbReference type="SMART" id="SM00587"/>
    </source>
</evidence>
<organism evidence="4">
    <name type="scientific">Neodiprion lecontei</name>
    <name type="common">Redheaded pine sawfly</name>
    <dbReference type="NCBI Taxonomy" id="441921"/>
    <lineage>
        <taxon>Eukaryota</taxon>
        <taxon>Metazoa</taxon>
        <taxon>Ecdysozoa</taxon>
        <taxon>Arthropoda</taxon>
        <taxon>Hexapoda</taxon>
        <taxon>Insecta</taxon>
        <taxon>Pterygota</taxon>
        <taxon>Neoptera</taxon>
        <taxon>Endopterygota</taxon>
        <taxon>Hymenoptera</taxon>
        <taxon>Tenthredinoidea</taxon>
        <taxon>Diprionidae</taxon>
        <taxon>Diprioninae</taxon>
        <taxon>Neodiprion</taxon>
    </lineage>
</organism>
<dbReference type="PANTHER" id="PTHR11012:SF30">
    <property type="entry name" value="PROTEIN KINASE-LIKE DOMAIN-CONTAINING"/>
    <property type="match status" value="1"/>
</dbReference>
<dbReference type="OrthoDB" id="190089at2759"/>
<dbReference type="InterPro" id="IPR011009">
    <property type="entry name" value="Kinase-like_dom_sf"/>
</dbReference>
<proteinExistence type="predicted"/>
<dbReference type="AlphaFoldDB" id="A0A6J0C1Y8"/>
<evidence type="ECO:0000313" key="4">
    <source>
        <dbReference type="RefSeq" id="XP_015520444.2"/>
    </source>
</evidence>
<dbReference type="InParanoid" id="A0A6J0C1Y8"/>
<reference evidence="4" key="1">
    <citation type="submission" date="2025-08" db="UniProtKB">
        <authorList>
            <consortium name="RefSeq"/>
        </authorList>
    </citation>
    <scope>IDENTIFICATION</scope>
    <source>
        <tissue evidence="4">Thorax and Abdomen</tissue>
    </source>
</reference>
<dbReference type="Pfam" id="PF02958">
    <property type="entry name" value="EcKL"/>
    <property type="match status" value="2"/>
</dbReference>
<accession>A0A6J0C1Y8</accession>
<evidence type="ECO:0000313" key="3">
    <source>
        <dbReference type="Proteomes" id="UP000829291"/>
    </source>
</evidence>
<dbReference type="RefSeq" id="XP_015520444.2">
    <property type="nucleotide sequence ID" value="XM_015664958.2"/>
</dbReference>
<dbReference type="SUPFAM" id="SSF56112">
    <property type="entry name" value="Protein kinase-like (PK-like)"/>
    <property type="match status" value="2"/>
</dbReference>
<feature type="domain" description="CHK kinase-like" evidence="2">
    <location>
        <begin position="116"/>
        <end position="316"/>
    </location>
</feature>
<keyword evidence="1" id="KW-0175">Coiled coil</keyword>
<dbReference type="InterPro" id="IPR004119">
    <property type="entry name" value="EcKL"/>
</dbReference>
<gene>
    <name evidence="4" type="primary">LOC107224777</name>
</gene>
<dbReference type="InterPro" id="IPR015897">
    <property type="entry name" value="CHK_kinase-like"/>
</dbReference>
<name>A0A6J0C1Y8_NEOLC</name>
<dbReference type="GeneID" id="107224777"/>
<dbReference type="SMART" id="SM00587">
    <property type="entry name" value="CHK"/>
    <property type="match status" value="2"/>
</dbReference>
<protein>
    <submittedName>
        <fullName evidence="4">Uncharacterized protein LOC107224777</fullName>
    </submittedName>
</protein>